<reference evidence="1 2" key="1">
    <citation type="submission" date="2018-11" db="EMBL/GenBank/DDBJ databases">
        <authorList>
            <person name="Zhou Z."/>
            <person name="Wang G."/>
        </authorList>
    </citation>
    <scope>NUCLEOTIDE SEQUENCE [LARGE SCALE GENOMIC DNA]</scope>
    <source>
        <strain evidence="1 2">KCTC42998</strain>
    </source>
</reference>
<dbReference type="Proteomes" id="UP000274271">
    <property type="component" value="Unassembled WGS sequence"/>
</dbReference>
<proteinExistence type="predicted"/>
<organism evidence="1 2">
    <name type="scientific">Larkinella knui</name>
    <dbReference type="NCBI Taxonomy" id="2025310"/>
    <lineage>
        <taxon>Bacteria</taxon>
        <taxon>Pseudomonadati</taxon>
        <taxon>Bacteroidota</taxon>
        <taxon>Cytophagia</taxon>
        <taxon>Cytophagales</taxon>
        <taxon>Spirosomataceae</taxon>
        <taxon>Larkinella</taxon>
    </lineage>
</organism>
<dbReference type="RefSeq" id="WP_124907715.1">
    <property type="nucleotide sequence ID" value="NZ_RQJP01000003.1"/>
</dbReference>
<gene>
    <name evidence="1" type="ORF">EHT87_16295</name>
</gene>
<dbReference type="EMBL" id="RQJP01000003">
    <property type="protein sequence ID" value="RRB13818.1"/>
    <property type="molecule type" value="Genomic_DNA"/>
</dbReference>
<evidence type="ECO:0000313" key="1">
    <source>
        <dbReference type="EMBL" id="RRB13818.1"/>
    </source>
</evidence>
<sequence>MNTNLLKTLGLLFNESGAVSGIEIPITGSTILAEGLQRRVKMKRLTFDEDLEITVIFEMRIYDASGKDLFQLYSQDDAVAPSANRGRLALVQPLEIPRTTRDSFRDAQSGALVAFDATNAIPEIQFFQSMALPHLQAQGLPLDGSEPYLVVVYLMLANIIREKNALGEF</sequence>
<protein>
    <submittedName>
        <fullName evidence="1">Uncharacterized protein</fullName>
    </submittedName>
</protein>
<name>A0A3P1CKS6_9BACT</name>
<dbReference type="AlphaFoldDB" id="A0A3P1CKS6"/>
<comment type="caution">
    <text evidence="1">The sequence shown here is derived from an EMBL/GenBank/DDBJ whole genome shotgun (WGS) entry which is preliminary data.</text>
</comment>
<dbReference type="OrthoDB" id="9827784at2"/>
<evidence type="ECO:0000313" key="2">
    <source>
        <dbReference type="Proteomes" id="UP000274271"/>
    </source>
</evidence>
<keyword evidence="2" id="KW-1185">Reference proteome</keyword>
<accession>A0A3P1CKS6</accession>